<dbReference type="NCBIfam" id="TIGR00632">
    <property type="entry name" value="vsr"/>
    <property type="match status" value="1"/>
</dbReference>
<gene>
    <name evidence="8" type="ORF">SAMN05216200_10826</name>
</gene>
<dbReference type="Pfam" id="PF03852">
    <property type="entry name" value="Vsr"/>
    <property type="match status" value="1"/>
</dbReference>
<evidence type="ECO:0000256" key="5">
    <source>
        <dbReference type="ARBA" id="ARBA00023204"/>
    </source>
</evidence>
<keyword evidence="2 8" id="KW-0255">Endonuclease</keyword>
<comment type="similarity">
    <text evidence="6">Belongs to the Vsr family.</text>
</comment>
<dbReference type="AlphaFoldDB" id="A0A1M7TMV6"/>
<evidence type="ECO:0000313" key="8">
    <source>
        <dbReference type="EMBL" id="SHN72062.1"/>
    </source>
</evidence>
<dbReference type="RefSeq" id="WP_072747843.1">
    <property type="nucleotide sequence ID" value="NZ_FOHL01000008.1"/>
</dbReference>
<dbReference type="Proteomes" id="UP000184066">
    <property type="component" value="Unassembled WGS sequence"/>
</dbReference>
<dbReference type="InterPro" id="IPR004603">
    <property type="entry name" value="DNA_mismatch_endonuc_vsr"/>
</dbReference>
<keyword evidence="3" id="KW-0227">DNA damage</keyword>
<evidence type="ECO:0000256" key="7">
    <source>
        <dbReference type="SAM" id="MobiDB-lite"/>
    </source>
</evidence>
<sequence length="188" mass="19970">MADVHDRATRSRTMARVKARDTSPELALRRALHRLGLRYRLHGAAAGGALPGRPDLVFAGRRAAVFVHGCFWHRHAGCPRASTPASRLDYWLPKFARNQARDQAAQAALRAAGWRVAVVWECALTRARIDATARALAAWLRADAPPTLELPPPAAATAPNGGPEPGTGSGAGSDVEPGAAPPASRRQS</sequence>
<dbReference type="OrthoDB" id="9801520at2"/>
<keyword evidence="5" id="KW-0234">DNA repair</keyword>
<evidence type="ECO:0000256" key="3">
    <source>
        <dbReference type="ARBA" id="ARBA00022763"/>
    </source>
</evidence>
<dbReference type="STRING" id="1189325.SAMN04488119_10826"/>
<evidence type="ECO:0000256" key="1">
    <source>
        <dbReference type="ARBA" id="ARBA00022722"/>
    </source>
</evidence>
<keyword evidence="1" id="KW-0540">Nuclease</keyword>
<dbReference type="EMBL" id="FRDL01000008">
    <property type="protein sequence ID" value="SHN72062.1"/>
    <property type="molecule type" value="Genomic_DNA"/>
</dbReference>
<dbReference type="GO" id="GO:0006298">
    <property type="term" value="P:mismatch repair"/>
    <property type="evidence" value="ECO:0007669"/>
    <property type="project" value="InterPro"/>
</dbReference>
<organism evidence="8 9">
    <name type="scientific">Oceanicella actignis</name>
    <dbReference type="NCBI Taxonomy" id="1189325"/>
    <lineage>
        <taxon>Bacteria</taxon>
        <taxon>Pseudomonadati</taxon>
        <taxon>Pseudomonadota</taxon>
        <taxon>Alphaproteobacteria</taxon>
        <taxon>Rhodobacterales</taxon>
        <taxon>Paracoccaceae</taxon>
        <taxon>Oceanicella</taxon>
    </lineage>
</organism>
<dbReference type="SUPFAM" id="SSF52980">
    <property type="entry name" value="Restriction endonuclease-like"/>
    <property type="match status" value="1"/>
</dbReference>
<reference evidence="8 9" key="1">
    <citation type="submission" date="2016-12" db="EMBL/GenBank/DDBJ databases">
        <authorList>
            <person name="Song W.-J."/>
            <person name="Kurnit D.M."/>
        </authorList>
    </citation>
    <scope>NUCLEOTIDE SEQUENCE [LARGE SCALE GENOMIC DNA]</scope>
    <source>
        <strain evidence="8 9">CGMCC 1.10808</strain>
    </source>
</reference>
<dbReference type="GO" id="GO:0004519">
    <property type="term" value="F:endonuclease activity"/>
    <property type="evidence" value="ECO:0007669"/>
    <property type="project" value="UniProtKB-KW"/>
</dbReference>
<dbReference type="Gene3D" id="3.40.960.10">
    <property type="entry name" value="VSR Endonuclease"/>
    <property type="match status" value="1"/>
</dbReference>
<evidence type="ECO:0000256" key="4">
    <source>
        <dbReference type="ARBA" id="ARBA00022801"/>
    </source>
</evidence>
<evidence type="ECO:0000313" key="9">
    <source>
        <dbReference type="Proteomes" id="UP000184066"/>
    </source>
</evidence>
<evidence type="ECO:0000256" key="2">
    <source>
        <dbReference type="ARBA" id="ARBA00022759"/>
    </source>
</evidence>
<feature type="region of interest" description="Disordered" evidence="7">
    <location>
        <begin position="147"/>
        <end position="188"/>
    </location>
</feature>
<protein>
    <submittedName>
        <fullName evidence="8">T/G mismatch-specific endonuclease</fullName>
    </submittedName>
</protein>
<keyword evidence="4" id="KW-0378">Hydrolase</keyword>
<dbReference type="GO" id="GO:0016787">
    <property type="term" value="F:hydrolase activity"/>
    <property type="evidence" value="ECO:0007669"/>
    <property type="project" value="UniProtKB-KW"/>
</dbReference>
<accession>A0A1M7TMV6</accession>
<dbReference type="CDD" id="cd00221">
    <property type="entry name" value="Vsr"/>
    <property type="match status" value="1"/>
</dbReference>
<feature type="region of interest" description="Disordered" evidence="7">
    <location>
        <begin position="1"/>
        <end position="21"/>
    </location>
</feature>
<keyword evidence="9" id="KW-1185">Reference proteome</keyword>
<name>A0A1M7TMV6_9RHOB</name>
<proteinExistence type="inferred from homology"/>
<evidence type="ECO:0000256" key="6">
    <source>
        <dbReference type="ARBA" id="ARBA00029466"/>
    </source>
</evidence>
<dbReference type="InterPro" id="IPR011335">
    <property type="entry name" value="Restrct_endonuc-II-like"/>
</dbReference>